<dbReference type="EMBL" id="BKCJ010000403">
    <property type="protein sequence ID" value="GEU32874.1"/>
    <property type="molecule type" value="Genomic_DNA"/>
</dbReference>
<dbReference type="InterPro" id="IPR014031">
    <property type="entry name" value="Ketoacyl_synth_C"/>
</dbReference>
<dbReference type="InterPro" id="IPR043502">
    <property type="entry name" value="DNA/RNA_pol_sf"/>
</dbReference>
<dbReference type="Gene3D" id="3.10.10.10">
    <property type="entry name" value="HIV Type 1 Reverse Transcriptase, subunit A, domain 1"/>
    <property type="match status" value="2"/>
</dbReference>
<evidence type="ECO:0000259" key="1">
    <source>
        <dbReference type="Pfam" id="PF02801"/>
    </source>
</evidence>
<dbReference type="SUPFAM" id="SSF53901">
    <property type="entry name" value="Thiolase-like"/>
    <property type="match status" value="1"/>
</dbReference>
<accession>A0A6L2JB15</accession>
<dbReference type="InterPro" id="IPR043128">
    <property type="entry name" value="Rev_trsase/Diguanyl_cyclase"/>
</dbReference>
<evidence type="ECO:0000313" key="3">
    <source>
        <dbReference type="EMBL" id="GEU32874.1"/>
    </source>
</evidence>
<dbReference type="CDD" id="cd01647">
    <property type="entry name" value="RT_LTR"/>
    <property type="match status" value="1"/>
</dbReference>
<dbReference type="Gene3D" id="3.40.47.10">
    <property type="match status" value="1"/>
</dbReference>
<dbReference type="InterPro" id="IPR016039">
    <property type="entry name" value="Thiolase-like"/>
</dbReference>
<dbReference type="InterPro" id="IPR053134">
    <property type="entry name" value="RNA-dir_DNA_polymerase"/>
</dbReference>
<dbReference type="InterPro" id="IPR021109">
    <property type="entry name" value="Peptidase_aspartic_dom_sf"/>
</dbReference>
<dbReference type="PANTHER" id="PTHR24559">
    <property type="entry name" value="TRANSPOSON TY3-I GAG-POL POLYPROTEIN"/>
    <property type="match status" value="1"/>
</dbReference>
<comment type="caution">
    <text evidence="3">The sequence shown here is derived from an EMBL/GenBank/DDBJ whole genome shotgun (WGS) entry which is preliminary data.</text>
</comment>
<sequence length="625" mass="70696">MEEGMKDTVVYNEIPQISLNALNGSNTFQTMRVTGKVGKHEIHILVDCGFTHNFLDANMAKKIGCQLTKTFPLAVTVGKDGQLISDSECKNFVWQLHGETFMTYMIILPLGGCEMVLGIQWLATLGDIKCNFSHLKMEFWYNKRRMILRGALKTTLQWMDGKHQEKQVVVVPHAELLMLSLFPNTGLQLMNLTTECQKVHKDFQKVIDQYEDVFAIPKKLPPKRSYDHKIPLIEGTQPANIGPYRHLPSQKDAIEIMVKELLEAGVIKPIKDKFPIPIIEELIDELHGDIVFSKLDLRFGYHQIRMLDEDVAKTTFKTHERHSEFLVIPFGLTNAPSTFQALMNEPHRQVTIRQRKQCKFSQKFYGPFEIIAKVGQVAYKLKLLAQAQIHDVFHISQLKKYRGPLVPMDSVMLPQCDKEWTLLKQPLKLLDRRIVKKGNRVVVYGLGSGLIRIGLECVCVTREGHGSGLNPTREDPQIDSTNRKLNMLLVHQKNKKPNERDLLDDEKLRPFGEKIMGSVEVNYINAHATSSLVGDLVFKKTEGIKMNATKSHCLGAAGGLEAIATVKAIQTGWLHPYINQFNPEPAVEFDTVANIKQQHEINVAVSNSFGFGGHNSVVTFSAFKP</sequence>
<dbReference type="GO" id="GO:0016746">
    <property type="term" value="F:acyltransferase activity"/>
    <property type="evidence" value="ECO:0007669"/>
    <property type="project" value="InterPro"/>
</dbReference>
<protein>
    <submittedName>
        <fullName evidence="3">Uncharacterized protein</fullName>
    </submittedName>
</protein>
<dbReference type="CDD" id="cd00303">
    <property type="entry name" value="retropepsin_like"/>
    <property type="match status" value="1"/>
</dbReference>
<dbReference type="AlphaFoldDB" id="A0A6L2JB15"/>
<organism evidence="3">
    <name type="scientific">Tanacetum cinerariifolium</name>
    <name type="common">Dalmatian daisy</name>
    <name type="synonym">Chrysanthemum cinerariifolium</name>
    <dbReference type="NCBI Taxonomy" id="118510"/>
    <lineage>
        <taxon>Eukaryota</taxon>
        <taxon>Viridiplantae</taxon>
        <taxon>Streptophyta</taxon>
        <taxon>Embryophyta</taxon>
        <taxon>Tracheophyta</taxon>
        <taxon>Spermatophyta</taxon>
        <taxon>Magnoliopsida</taxon>
        <taxon>eudicotyledons</taxon>
        <taxon>Gunneridae</taxon>
        <taxon>Pentapetalae</taxon>
        <taxon>asterids</taxon>
        <taxon>campanulids</taxon>
        <taxon>Asterales</taxon>
        <taxon>Asteraceae</taxon>
        <taxon>Asteroideae</taxon>
        <taxon>Anthemideae</taxon>
        <taxon>Anthemidinae</taxon>
        <taxon>Tanacetum</taxon>
    </lineage>
</organism>
<dbReference type="SUPFAM" id="SSF50630">
    <property type="entry name" value="Acid proteases"/>
    <property type="match status" value="1"/>
</dbReference>
<dbReference type="SUPFAM" id="SSF56672">
    <property type="entry name" value="DNA/RNA polymerases"/>
    <property type="match status" value="1"/>
</dbReference>
<dbReference type="Pfam" id="PF24626">
    <property type="entry name" value="SH3_Tf2-1"/>
    <property type="match status" value="1"/>
</dbReference>
<feature type="domain" description="Tf2-1-like SH3-like" evidence="2">
    <location>
        <begin position="351"/>
        <end position="402"/>
    </location>
</feature>
<name>A0A6L2JB15_TANCI</name>
<dbReference type="Pfam" id="PF02801">
    <property type="entry name" value="Ketoacyl-synt_C"/>
    <property type="match status" value="1"/>
</dbReference>
<reference evidence="3" key="1">
    <citation type="journal article" date="2019" name="Sci. Rep.">
        <title>Draft genome of Tanacetum cinerariifolium, the natural source of mosquito coil.</title>
        <authorList>
            <person name="Yamashiro T."/>
            <person name="Shiraishi A."/>
            <person name="Satake H."/>
            <person name="Nakayama K."/>
        </authorList>
    </citation>
    <scope>NUCLEOTIDE SEQUENCE</scope>
</reference>
<proteinExistence type="predicted"/>
<dbReference type="Pfam" id="PF08284">
    <property type="entry name" value="RVP_2"/>
    <property type="match status" value="1"/>
</dbReference>
<feature type="domain" description="Beta-ketoacyl synthase C-terminal" evidence="1">
    <location>
        <begin position="520"/>
        <end position="579"/>
    </location>
</feature>
<dbReference type="PANTHER" id="PTHR24559:SF450">
    <property type="entry name" value="RNA-DIRECTED DNA POLYMERASE HOMOLOG"/>
    <property type="match status" value="1"/>
</dbReference>
<dbReference type="InterPro" id="IPR056924">
    <property type="entry name" value="SH3_Tf2-1"/>
</dbReference>
<dbReference type="Gene3D" id="3.30.70.270">
    <property type="match status" value="1"/>
</dbReference>
<dbReference type="Gene3D" id="2.40.70.10">
    <property type="entry name" value="Acid Proteases"/>
    <property type="match status" value="1"/>
</dbReference>
<evidence type="ECO:0000259" key="2">
    <source>
        <dbReference type="Pfam" id="PF24626"/>
    </source>
</evidence>
<gene>
    <name evidence="3" type="ORF">Tci_004852</name>
</gene>